<keyword evidence="2 12" id="KW-0813">Transport</keyword>
<dbReference type="RefSeq" id="WP_230460713.1">
    <property type="nucleotide sequence ID" value="NZ_CP019655.1"/>
</dbReference>
<accession>A0A2L1U3I2</accession>
<dbReference type="NCBIfam" id="TIGR00966">
    <property type="entry name" value="transloc_SecF"/>
    <property type="match status" value="1"/>
</dbReference>
<dbReference type="InterPro" id="IPR022645">
    <property type="entry name" value="SecD/SecF_bac"/>
</dbReference>
<feature type="transmembrane region" description="Helical" evidence="12">
    <location>
        <begin position="289"/>
        <end position="310"/>
    </location>
</feature>
<evidence type="ECO:0000256" key="7">
    <source>
        <dbReference type="ARBA" id="ARBA00023010"/>
    </source>
</evidence>
<dbReference type="FunFam" id="1.20.1640.10:FF:000024">
    <property type="entry name" value="Multifunctional fusion protein"/>
    <property type="match status" value="1"/>
</dbReference>
<gene>
    <name evidence="12 14" type="primary">secF</name>
    <name evidence="14" type="ORF">ERICIII_03365</name>
</gene>
<dbReference type="PANTHER" id="PTHR30081">
    <property type="entry name" value="PROTEIN-EXPORT MEMBRANE PROTEIN SEC"/>
    <property type="match status" value="1"/>
</dbReference>
<comment type="similarity">
    <text evidence="10">In the C-terminal section; belongs to the SecD/SecF family. SecF subfamily.</text>
</comment>
<comment type="function">
    <text evidence="9 12">Part of the Sec protein translocase complex. Interacts with the SecYEG preprotein conducting channel. SecDF uses the proton motive force (PMF) to complete protein translocation after the ATP-dependent function of SecA.</text>
</comment>
<feature type="transmembrane region" description="Helical" evidence="12">
    <location>
        <begin position="35"/>
        <end position="53"/>
    </location>
</feature>
<keyword evidence="3 12" id="KW-1003">Cell membrane</keyword>
<keyword evidence="4 12" id="KW-0812">Transmembrane</keyword>
<evidence type="ECO:0000256" key="8">
    <source>
        <dbReference type="ARBA" id="ARBA00023136"/>
    </source>
</evidence>
<comment type="subunit">
    <text evidence="12">Forms a complex with SecD. Part of the essential Sec protein translocation apparatus which comprises SecA, SecYEG and auxiliary proteins SecDF. Other proteins may also be involved.</text>
</comment>
<reference evidence="15" key="1">
    <citation type="submission" date="2017-02" db="EMBL/GenBank/DDBJ databases">
        <title>Delineation of Paenibacillus larvae strains originating from foulbrood outbreaks.</title>
        <authorList>
            <person name="Beims H."/>
            <person name="Bunk B."/>
            <person name="Sproeer C."/>
            <person name="Mohr K.I."/>
            <person name="Pradella S."/>
            <person name="Guenther G."/>
            <person name="Rohde M."/>
            <person name="von der Ohe W."/>
            <person name="Steinert M."/>
        </authorList>
    </citation>
    <scope>NUCLEOTIDE SEQUENCE [LARGE SCALE GENOMIC DNA]</scope>
    <source>
        <strain evidence="15">Eric_III</strain>
    </source>
</reference>
<keyword evidence="5 12" id="KW-0653">Protein transport</keyword>
<evidence type="ECO:0000256" key="10">
    <source>
        <dbReference type="ARBA" id="ARBA00060856"/>
    </source>
</evidence>
<keyword evidence="6 12" id="KW-1133">Transmembrane helix</keyword>
<dbReference type="NCBIfam" id="TIGR00916">
    <property type="entry name" value="2A0604s01"/>
    <property type="match status" value="1"/>
</dbReference>
<evidence type="ECO:0000313" key="14">
    <source>
        <dbReference type="EMBL" id="AVF27476.1"/>
    </source>
</evidence>
<dbReference type="Pfam" id="PF02355">
    <property type="entry name" value="SecD_SecF_C"/>
    <property type="match status" value="1"/>
</dbReference>
<evidence type="ECO:0000256" key="9">
    <source>
        <dbReference type="ARBA" id="ARBA00059018"/>
    </source>
</evidence>
<dbReference type="SUPFAM" id="SSF82866">
    <property type="entry name" value="Multidrug efflux transporter AcrB transmembrane domain"/>
    <property type="match status" value="1"/>
</dbReference>
<evidence type="ECO:0000259" key="13">
    <source>
        <dbReference type="Pfam" id="PF02355"/>
    </source>
</evidence>
<evidence type="ECO:0000256" key="5">
    <source>
        <dbReference type="ARBA" id="ARBA00022927"/>
    </source>
</evidence>
<dbReference type="HAMAP" id="MF_01464_B">
    <property type="entry name" value="SecF_B"/>
    <property type="match status" value="1"/>
</dbReference>
<feature type="transmembrane region" description="Helical" evidence="12">
    <location>
        <begin position="259"/>
        <end position="277"/>
    </location>
</feature>
<evidence type="ECO:0000256" key="3">
    <source>
        <dbReference type="ARBA" id="ARBA00022475"/>
    </source>
</evidence>
<comment type="similarity">
    <text evidence="12">Belongs to the SecD/SecF family. SecF subfamily.</text>
</comment>
<dbReference type="GeneID" id="64219890"/>
<dbReference type="InterPro" id="IPR055344">
    <property type="entry name" value="SecD_SecF_C_bact"/>
</dbReference>
<evidence type="ECO:0000256" key="1">
    <source>
        <dbReference type="ARBA" id="ARBA00004651"/>
    </source>
</evidence>
<proteinExistence type="inferred from homology"/>
<dbReference type="PANTHER" id="PTHR30081:SF8">
    <property type="entry name" value="PROTEIN TRANSLOCASE SUBUNIT SECF"/>
    <property type="match status" value="1"/>
</dbReference>
<dbReference type="GO" id="GO:0006605">
    <property type="term" value="P:protein targeting"/>
    <property type="evidence" value="ECO:0007669"/>
    <property type="project" value="UniProtKB-UniRule"/>
</dbReference>
<protein>
    <recommendedName>
        <fullName evidence="12">Protein-export membrane protein SecF</fullName>
    </recommendedName>
</protein>
<feature type="transmembrane region" description="Helical" evidence="12">
    <location>
        <begin position="178"/>
        <end position="199"/>
    </location>
</feature>
<feature type="transmembrane region" description="Helical" evidence="12">
    <location>
        <begin position="150"/>
        <end position="171"/>
    </location>
</feature>
<evidence type="ECO:0000256" key="2">
    <source>
        <dbReference type="ARBA" id="ARBA00022448"/>
    </source>
</evidence>
<dbReference type="PRINTS" id="PR01755">
    <property type="entry name" value="SECFTRNLCASE"/>
</dbReference>
<dbReference type="InterPro" id="IPR022813">
    <property type="entry name" value="SecD/SecF_arch_bac"/>
</dbReference>
<feature type="domain" description="Protein export membrane protein SecD/SecF C-terminal" evidence="13">
    <location>
        <begin position="123"/>
        <end position="312"/>
    </location>
</feature>
<dbReference type="STRING" id="147375.BXP28_09735"/>
<dbReference type="GO" id="GO:0043952">
    <property type="term" value="P:protein transport by the Sec complex"/>
    <property type="evidence" value="ECO:0007669"/>
    <property type="project" value="UniProtKB-UniRule"/>
</dbReference>
<evidence type="ECO:0000256" key="4">
    <source>
        <dbReference type="ARBA" id="ARBA00022692"/>
    </source>
</evidence>
<evidence type="ECO:0000313" key="15">
    <source>
        <dbReference type="Proteomes" id="UP000239833"/>
    </source>
</evidence>
<name>A0A2L1U3I2_9BACL</name>
<dbReference type="GO" id="GO:0015450">
    <property type="term" value="F:protein-transporting ATPase activity"/>
    <property type="evidence" value="ECO:0007669"/>
    <property type="project" value="InterPro"/>
</dbReference>
<dbReference type="Gene3D" id="1.20.1640.10">
    <property type="entry name" value="Multidrug efflux transporter AcrB transmembrane domain"/>
    <property type="match status" value="1"/>
</dbReference>
<keyword evidence="8 12" id="KW-0472">Membrane</keyword>
<dbReference type="InterPro" id="IPR005665">
    <property type="entry name" value="SecF_bac"/>
</dbReference>
<dbReference type="EMBL" id="CP019655">
    <property type="protein sequence ID" value="AVF27476.1"/>
    <property type="molecule type" value="Genomic_DNA"/>
</dbReference>
<comment type="caution">
    <text evidence="12">Lacks conserved residue(s) required for the propagation of feature annotation.</text>
</comment>
<comment type="similarity">
    <text evidence="11">In the N-terminal section; belongs to the SecD/SecF family. SecD subfamily.</text>
</comment>
<dbReference type="Proteomes" id="UP000239833">
    <property type="component" value="Chromosome"/>
</dbReference>
<comment type="subcellular location">
    <subcellularLocation>
        <location evidence="1 12">Cell membrane</location>
        <topology evidence="1 12">Multi-pass membrane protein</topology>
    </subcellularLocation>
</comment>
<evidence type="ECO:0000256" key="12">
    <source>
        <dbReference type="HAMAP-Rule" id="MF_01464"/>
    </source>
</evidence>
<dbReference type="GO" id="GO:0005886">
    <property type="term" value="C:plasma membrane"/>
    <property type="evidence" value="ECO:0007669"/>
    <property type="project" value="UniProtKB-SubCell"/>
</dbReference>
<dbReference type="AlphaFoldDB" id="A0A2L1U3I2"/>
<organism evidence="14 15">
    <name type="scientific">Paenibacillus larvae subsp. larvae</name>
    <dbReference type="NCBI Taxonomy" id="147375"/>
    <lineage>
        <taxon>Bacteria</taxon>
        <taxon>Bacillati</taxon>
        <taxon>Bacillota</taxon>
        <taxon>Bacilli</taxon>
        <taxon>Bacillales</taxon>
        <taxon>Paenibacillaceae</taxon>
        <taxon>Paenibacillus</taxon>
    </lineage>
</organism>
<sequence length="326" mass="36324">MSSEKKKKEIRKIPGHHAIHDADNIKFDFVNHRKIFFWISTIIIVIGVIVLLWKQMNFGVDFKAGTSMDINVGQSITQEQAKDVFAKSAVDPQPAAVSVGGEGNQRISARFDKDLPDADIKKIQAAFKEAYGDKVSQEVNTVSPEIAQEMGIKAIIAVLIASVFISIYVSIRFEWRFALAAIIAILHDAMIVICMFAIFRFEVDLPFVAAVMTTVGYSINDKIVIFDRIRENMRFSKLKTEQDVVYLVNHSIWSTMARSINTVVTVLFAALCLFIFGSESIKLFALAKLIGLASGAYSSICIASPLWFMFKRKSLGSKPKVASVKQ</sequence>
<evidence type="ECO:0000256" key="6">
    <source>
        <dbReference type="ARBA" id="ARBA00022989"/>
    </source>
</evidence>
<evidence type="ECO:0000256" key="11">
    <source>
        <dbReference type="ARBA" id="ARBA00061053"/>
    </source>
</evidence>
<dbReference type="GO" id="GO:0065002">
    <property type="term" value="P:intracellular protein transmembrane transport"/>
    <property type="evidence" value="ECO:0007669"/>
    <property type="project" value="UniProtKB-UniRule"/>
</dbReference>
<dbReference type="InterPro" id="IPR048634">
    <property type="entry name" value="SecD_SecF_C"/>
</dbReference>
<keyword evidence="7 12" id="KW-0811">Translocation</keyword>